<dbReference type="InterPro" id="IPR006175">
    <property type="entry name" value="YjgF/YER057c/UK114"/>
</dbReference>
<proteinExistence type="inferred from homology"/>
<dbReference type="PANTHER" id="PTHR11803:SF58">
    <property type="entry name" value="PROTEIN HMF1-RELATED"/>
    <property type="match status" value="1"/>
</dbReference>
<accession>A0A7X0F233</accession>
<dbReference type="Gene3D" id="3.30.1330.40">
    <property type="entry name" value="RutC-like"/>
    <property type="match status" value="1"/>
</dbReference>
<dbReference type="RefSeq" id="WP_185088250.1">
    <property type="nucleotide sequence ID" value="NZ_JACHJB010000003.1"/>
</dbReference>
<dbReference type="AlphaFoldDB" id="A0A7X0F233"/>
<dbReference type="SUPFAM" id="SSF55298">
    <property type="entry name" value="YjgF-like"/>
    <property type="match status" value="1"/>
</dbReference>
<evidence type="ECO:0000256" key="1">
    <source>
        <dbReference type="ARBA" id="ARBA00010552"/>
    </source>
</evidence>
<protein>
    <submittedName>
        <fullName evidence="2">Enamine deaminase RidA (YjgF/YER057c/UK114 family)</fullName>
    </submittedName>
</protein>
<comment type="similarity">
    <text evidence="1">Belongs to the RutC family.</text>
</comment>
<dbReference type="GO" id="GO:0005829">
    <property type="term" value="C:cytosol"/>
    <property type="evidence" value="ECO:0007669"/>
    <property type="project" value="TreeGrafter"/>
</dbReference>
<dbReference type="CDD" id="cd00448">
    <property type="entry name" value="YjgF_YER057c_UK114_family"/>
    <property type="match status" value="1"/>
</dbReference>
<dbReference type="EMBL" id="JACHJB010000003">
    <property type="protein sequence ID" value="MBB6350479.1"/>
    <property type="molecule type" value="Genomic_DNA"/>
</dbReference>
<dbReference type="PANTHER" id="PTHR11803">
    <property type="entry name" value="2-IMINOBUTANOATE/2-IMINOPROPANOATE DEAMINASE RIDA"/>
    <property type="match status" value="1"/>
</dbReference>
<organism evidence="2 3">
    <name type="scientific">Nonomuraea muscovyensis</name>
    <dbReference type="NCBI Taxonomy" id="1124761"/>
    <lineage>
        <taxon>Bacteria</taxon>
        <taxon>Bacillati</taxon>
        <taxon>Actinomycetota</taxon>
        <taxon>Actinomycetes</taxon>
        <taxon>Streptosporangiales</taxon>
        <taxon>Streptosporangiaceae</taxon>
        <taxon>Nonomuraea</taxon>
    </lineage>
</organism>
<dbReference type="Proteomes" id="UP000583800">
    <property type="component" value="Unassembled WGS sequence"/>
</dbReference>
<reference evidence="2 3" key="1">
    <citation type="submission" date="2020-08" db="EMBL/GenBank/DDBJ databases">
        <title>Sequencing the genomes of 1000 actinobacteria strains.</title>
        <authorList>
            <person name="Klenk H.-P."/>
        </authorList>
    </citation>
    <scope>NUCLEOTIDE SEQUENCE [LARGE SCALE GENOMIC DNA]</scope>
    <source>
        <strain evidence="2 3">DSM 45913</strain>
    </source>
</reference>
<gene>
    <name evidence="2" type="ORF">FHU36_007051</name>
</gene>
<evidence type="ECO:0000313" key="3">
    <source>
        <dbReference type="Proteomes" id="UP000583800"/>
    </source>
</evidence>
<evidence type="ECO:0000313" key="2">
    <source>
        <dbReference type="EMBL" id="MBB6350479.1"/>
    </source>
</evidence>
<keyword evidence="3" id="KW-1185">Reference proteome</keyword>
<sequence length="137" mass="14873">MTNRSPIQHRLPISLVNSPALQQPLGHYSHLSVHSGLAFISGQLPVDAGGRVLAGEPFTEQARQVLRNLDACLAEVGADRSRLLQVTCYVTDISNWPAFDALYREWIGDHRPARAVAGASELHYGSAIEIHAVCAAH</sequence>
<dbReference type="GO" id="GO:0019239">
    <property type="term" value="F:deaminase activity"/>
    <property type="evidence" value="ECO:0007669"/>
    <property type="project" value="TreeGrafter"/>
</dbReference>
<comment type="caution">
    <text evidence="2">The sequence shown here is derived from an EMBL/GenBank/DDBJ whole genome shotgun (WGS) entry which is preliminary data.</text>
</comment>
<dbReference type="InterPro" id="IPR035959">
    <property type="entry name" value="RutC-like_sf"/>
</dbReference>
<name>A0A7X0F233_9ACTN</name>
<dbReference type="Pfam" id="PF01042">
    <property type="entry name" value="Ribonuc_L-PSP"/>
    <property type="match status" value="1"/>
</dbReference>